<feature type="transmembrane region" description="Helical" evidence="2">
    <location>
        <begin position="36"/>
        <end position="58"/>
    </location>
</feature>
<keyword evidence="4" id="KW-1185">Reference proteome</keyword>
<dbReference type="AlphaFoldDB" id="A0A839XR01"/>
<organism evidence="3 4">
    <name type="scientific">Prauserella sediminis</name>
    <dbReference type="NCBI Taxonomy" id="577680"/>
    <lineage>
        <taxon>Bacteria</taxon>
        <taxon>Bacillati</taxon>
        <taxon>Actinomycetota</taxon>
        <taxon>Actinomycetes</taxon>
        <taxon>Pseudonocardiales</taxon>
        <taxon>Pseudonocardiaceae</taxon>
        <taxon>Prauserella</taxon>
        <taxon>Prauserella salsuginis group</taxon>
    </lineage>
</organism>
<reference evidence="3 4" key="1">
    <citation type="submission" date="2020-08" db="EMBL/GenBank/DDBJ databases">
        <title>Sequencing the genomes of 1000 actinobacteria strains.</title>
        <authorList>
            <person name="Klenk H.-P."/>
        </authorList>
    </citation>
    <scope>NUCLEOTIDE SEQUENCE [LARGE SCALE GENOMIC DNA]</scope>
    <source>
        <strain evidence="3 4">DSM 45267</strain>
    </source>
</reference>
<dbReference type="RefSeq" id="WP_183784068.1">
    <property type="nucleotide sequence ID" value="NZ_JACIBS010000001.1"/>
</dbReference>
<comment type="caution">
    <text evidence="3">The sequence shown here is derived from an EMBL/GenBank/DDBJ whole genome shotgun (WGS) entry which is preliminary data.</text>
</comment>
<evidence type="ECO:0000256" key="2">
    <source>
        <dbReference type="SAM" id="Phobius"/>
    </source>
</evidence>
<protein>
    <submittedName>
        <fullName evidence="3">Uncharacterized protein</fullName>
    </submittedName>
</protein>
<keyword evidence="2" id="KW-1133">Transmembrane helix</keyword>
<keyword evidence="2" id="KW-0472">Membrane</keyword>
<dbReference type="EMBL" id="JACIBS010000001">
    <property type="protein sequence ID" value="MBB3664399.1"/>
    <property type="molecule type" value="Genomic_DNA"/>
</dbReference>
<gene>
    <name evidence="3" type="ORF">FB384_003303</name>
</gene>
<evidence type="ECO:0000313" key="4">
    <source>
        <dbReference type="Proteomes" id="UP000564573"/>
    </source>
</evidence>
<feature type="region of interest" description="Disordered" evidence="1">
    <location>
        <begin position="1"/>
        <end position="20"/>
    </location>
</feature>
<accession>A0A839XR01</accession>
<proteinExistence type="predicted"/>
<name>A0A839XR01_9PSEU</name>
<evidence type="ECO:0000256" key="1">
    <source>
        <dbReference type="SAM" id="MobiDB-lite"/>
    </source>
</evidence>
<evidence type="ECO:0000313" key="3">
    <source>
        <dbReference type="EMBL" id="MBB3664399.1"/>
    </source>
</evidence>
<dbReference type="Proteomes" id="UP000564573">
    <property type="component" value="Unassembled WGS sequence"/>
</dbReference>
<sequence length="82" mass="8752">MGKRRQRMWPPCQCGEASSHSEQMPACGRATCLRRWWTLVGMPSLLALAALVTAGMLLGSDQTRSCPDGMIDKGAGICVDAG</sequence>
<keyword evidence="2" id="KW-0812">Transmembrane</keyword>